<dbReference type="Proteomes" id="UP000696485">
    <property type="component" value="Unassembled WGS sequence"/>
</dbReference>
<feature type="compositionally biased region" description="Polar residues" evidence="4">
    <location>
        <begin position="30"/>
        <end position="44"/>
    </location>
</feature>
<feature type="domain" description="Suppressor of forked" evidence="5">
    <location>
        <begin position="67"/>
        <end position="111"/>
    </location>
</feature>
<organism evidence="6 7">
    <name type="scientific">Podila minutissima</name>
    <dbReference type="NCBI Taxonomy" id="64525"/>
    <lineage>
        <taxon>Eukaryota</taxon>
        <taxon>Fungi</taxon>
        <taxon>Fungi incertae sedis</taxon>
        <taxon>Mucoromycota</taxon>
        <taxon>Mortierellomycotina</taxon>
        <taxon>Mortierellomycetes</taxon>
        <taxon>Mortierellales</taxon>
        <taxon>Mortierellaceae</taxon>
        <taxon>Podila</taxon>
    </lineage>
</organism>
<dbReference type="AlphaFoldDB" id="A0A9P5VHD4"/>
<gene>
    <name evidence="6" type="ORF">BG006_000905</name>
</gene>
<comment type="subcellular location">
    <subcellularLocation>
        <location evidence="1">Nucleus</location>
    </subcellularLocation>
</comment>
<evidence type="ECO:0000313" key="7">
    <source>
        <dbReference type="Proteomes" id="UP000696485"/>
    </source>
</evidence>
<dbReference type="SUPFAM" id="SSF48452">
    <property type="entry name" value="TPR-like"/>
    <property type="match status" value="1"/>
</dbReference>
<dbReference type="EMBL" id="JAAAUY010001163">
    <property type="protein sequence ID" value="KAF9324054.1"/>
    <property type="molecule type" value="Genomic_DNA"/>
</dbReference>
<sequence length="112" mass="11954">MTSSAGSTPVSSAGSNQSTPVMQPIAVHNPSPSAANSPFGSSTEEAAPAGSPQGNNTAVSVARPDNIFEQRIAEDMYDTDAWQQLLRDVQNENDIAKVREVFERFLKVFPTS</sequence>
<dbReference type="Pfam" id="PF05843">
    <property type="entry name" value="Suf"/>
    <property type="match status" value="1"/>
</dbReference>
<feature type="non-terminal residue" evidence="6">
    <location>
        <position position="112"/>
    </location>
</feature>
<evidence type="ECO:0000256" key="1">
    <source>
        <dbReference type="ARBA" id="ARBA00004123"/>
    </source>
</evidence>
<evidence type="ECO:0000256" key="4">
    <source>
        <dbReference type="SAM" id="MobiDB-lite"/>
    </source>
</evidence>
<dbReference type="GO" id="GO:0005634">
    <property type="term" value="C:nucleus"/>
    <property type="evidence" value="ECO:0007669"/>
    <property type="project" value="UniProtKB-SubCell"/>
</dbReference>
<keyword evidence="7" id="KW-1185">Reference proteome</keyword>
<accession>A0A9P5VHD4</accession>
<reference evidence="6" key="1">
    <citation type="journal article" date="2020" name="Fungal Divers.">
        <title>Resolving the Mortierellaceae phylogeny through synthesis of multi-gene phylogenetics and phylogenomics.</title>
        <authorList>
            <person name="Vandepol N."/>
            <person name="Liber J."/>
            <person name="Desiro A."/>
            <person name="Na H."/>
            <person name="Kennedy M."/>
            <person name="Barry K."/>
            <person name="Grigoriev I.V."/>
            <person name="Miller A.N."/>
            <person name="O'Donnell K."/>
            <person name="Stajich J.E."/>
            <person name="Bonito G."/>
        </authorList>
    </citation>
    <scope>NUCLEOTIDE SEQUENCE</scope>
    <source>
        <strain evidence="6">NVP1</strain>
    </source>
</reference>
<keyword evidence="2" id="KW-0677">Repeat</keyword>
<protein>
    <recommendedName>
        <fullName evidence="5">Suppressor of forked domain-containing protein</fullName>
    </recommendedName>
</protein>
<comment type="caution">
    <text evidence="6">The sequence shown here is derived from an EMBL/GenBank/DDBJ whole genome shotgun (WGS) entry which is preliminary data.</text>
</comment>
<dbReference type="Gene3D" id="1.25.40.1040">
    <property type="match status" value="1"/>
</dbReference>
<feature type="compositionally biased region" description="Polar residues" evidence="4">
    <location>
        <begin position="1"/>
        <end position="21"/>
    </location>
</feature>
<dbReference type="InterPro" id="IPR011990">
    <property type="entry name" value="TPR-like_helical_dom_sf"/>
</dbReference>
<evidence type="ECO:0000256" key="2">
    <source>
        <dbReference type="ARBA" id="ARBA00022737"/>
    </source>
</evidence>
<proteinExistence type="predicted"/>
<evidence type="ECO:0000313" key="6">
    <source>
        <dbReference type="EMBL" id="KAF9324054.1"/>
    </source>
</evidence>
<dbReference type="GO" id="GO:0006396">
    <property type="term" value="P:RNA processing"/>
    <property type="evidence" value="ECO:0007669"/>
    <property type="project" value="InterPro"/>
</dbReference>
<feature type="region of interest" description="Disordered" evidence="4">
    <location>
        <begin position="1"/>
        <end position="62"/>
    </location>
</feature>
<keyword evidence="3" id="KW-0539">Nucleus</keyword>
<dbReference type="InterPro" id="IPR008847">
    <property type="entry name" value="Suf"/>
</dbReference>
<evidence type="ECO:0000256" key="3">
    <source>
        <dbReference type="ARBA" id="ARBA00023242"/>
    </source>
</evidence>
<name>A0A9P5VHD4_9FUNG</name>
<evidence type="ECO:0000259" key="5">
    <source>
        <dbReference type="Pfam" id="PF05843"/>
    </source>
</evidence>